<evidence type="ECO:0000256" key="1">
    <source>
        <dbReference type="SAM" id="Phobius"/>
    </source>
</evidence>
<proteinExistence type="predicted"/>
<keyword evidence="1" id="KW-0472">Membrane</keyword>
<dbReference type="Proteomes" id="UP001370490">
    <property type="component" value="Unassembled WGS sequence"/>
</dbReference>
<feature type="transmembrane region" description="Helical" evidence="1">
    <location>
        <begin position="152"/>
        <end position="170"/>
    </location>
</feature>
<feature type="transmembrane region" description="Helical" evidence="1">
    <location>
        <begin position="23"/>
        <end position="43"/>
    </location>
</feature>
<evidence type="ECO:0008006" key="4">
    <source>
        <dbReference type="Google" id="ProtNLM"/>
    </source>
</evidence>
<dbReference type="EMBL" id="JBAMMX010000028">
    <property type="protein sequence ID" value="KAK6912027.1"/>
    <property type="molecule type" value="Genomic_DNA"/>
</dbReference>
<keyword evidence="3" id="KW-1185">Reference proteome</keyword>
<dbReference type="AlphaFoldDB" id="A0AAN8UKS8"/>
<evidence type="ECO:0000313" key="3">
    <source>
        <dbReference type="Proteomes" id="UP001370490"/>
    </source>
</evidence>
<dbReference type="PANTHER" id="PTHR36329:SF1">
    <property type="entry name" value="TRANSMEMBRANE PROTEIN"/>
    <property type="match status" value="1"/>
</dbReference>
<feature type="transmembrane region" description="Helical" evidence="1">
    <location>
        <begin position="90"/>
        <end position="115"/>
    </location>
</feature>
<evidence type="ECO:0000313" key="2">
    <source>
        <dbReference type="EMBL" id="KAK6912027.1"/>
    </source>
</evidence>
<feature type="transmembrane region" description="Helical" evidence="1">
    <location>
        <begin position="55"/>
        <end position="78"/>
    </location>
</feature>
<sequence>MEITHRFGYHVDVDEAYRPLPSIYLAFLSVWLLSGFSWSFNTLRHRHFQTNKLQWTLASIPLLKALQLFMSYCFWYSCIKQQTCSLWTSFAAYITGILFQTASFVSFLLISHGYCIMCERLSAPERCTTVALGCVFYFTLVGYKASVPYFDVLLLLNYFVSFYAIFRYICQNLSLLREQLSFIEDEEVHVMHEAVYTKYTMFKKFQAAMVVVAVAEIVMYIDVESSSEHFWLRLLFREWTHFSILLYIAWTFKSQELAPHFFVMPTLKAKQEEVLPPIYSIEMEAMAFKEFSCHEWHIGVPTPYHDDSSKDSILVVVQHPHAQRPSSAIKNSPARAGLPSIAATTSLDSFPFRKQRNVYNEP</sequence>
<keyword evidence="1" id="KW-0812">Transmembrane</keyword>
<name>A0AAN8UKS8_9MAGN</name>
<comment type="caution">
    <text evidence="2">The sequence shown here is derived from an EMBL/GenBank/DDBJ whole genome shotgun (WGS) entry which is preliminary data.</text>
</comment>
<organism evidence="2 3">
    <name type="scientific">Dillenia turbinata</name>
    <dbReference type="NCBI Taxonomy" id="194707"/>
    <lineage>
        <taxon>Eukaryota</taxon>
        <taxon>Viridiplantae</taxon>
        <taxon>Streptophyta</taxon>
        <taxon>Embryophyta</taxon>
        <taxon>Tracheophyta</taxon>
        <taxon>Spermatophyta</taxon>
        <taxon>Magnoliopsida</taxon>
        <taxon>eudicotyledons</taxon>
        <taxon>Gunneridae</taxon>
        <taxon>Pentapetalae</taxon>
        <taxon>Dilleniales</taxon>
        <taxon>Dilleniaceae</taxon>
        <taxon>Dillenia</taxon>
    </lineage>
</organism>
<keyword evidence="1" id="KW-1133">Transmembrane helix</keyword>
<reference evidence="2 3" key="1">
    <citation type="submission" date="2023-12" db="EMBL/GenBank/DDBJ databases">
        <title>A high-quality genome assembly for Dillenia turbinata (Dilleniales).</title>
        <authorList>
            <person name="Chanderbali A."/>
        </authorList>
    </citation>
    <scope>NUCLEOTIDE SEQUENCE [LARGE SCALE GENOMIC DNA]</scope>
    <source>
        <strain evidence="2">LSX21</strain>
        <tissue evidence="2">Leaf</tissue>
    </source>
</reference>
<dbReference type="PANTHER" id="PTHR36329">
    <property type="entry name" value="TRANSMEMBRANE PROTEIN"/>
    <property type="match status" value="1"/>
</dbReference>
<accession>A0AAN8UKS8</accession>
<protein>
    <recommendedName>
        <fullName evidence="4">Transmembrane protein</fullName>
    </recommendedName>
</protein>
<gene>
    <name evidence="2" type="ORF">RJ641_024120</name>
</gene>